<sequence>MQDWVPGVDPLTLDFKPCQFWIHVKGLKEEFLTREIAKSKKSNFGQTGWTGYKKSKSLKNLPKKRYHPYPTLGQTRSSRKKQVGFPYRNQTLEYRVGWNQNENENKNANALIVDSERRRVGPALLWGRNLDVEVISYSTHHIEAIIREEELEPWRLVGFYGHHEVQKPSWQMDIFRRALLGTSMRLCGGLNIYPRFNRDLRGRWTFFEGQ</sequence>
<accession>A0AAV3RU28</accession>
<dbReference type="EMBL" id="BAABME010012552">
    <property type="protein sequence ID" value="GAA0185248.1"/>
    <property type="molecule type" value="Genomic_DNA"/>
</dbReference>
<evidence type="ECO:0000313" key="2">
    <source>
        <dbReference type="Proteomes" id="UP001454036"/>
    </source>
</evidence>
<organism evidence="1 2">
    <name type="scientific">Lithospermum erythrorhizon</name>
    <name type="common">Purple gromwell</name>
    <name type="synonym">Lithospermum officinale var. erythrorhizon</name>
    <dbReference type="NCBI Taxonomy" id="34254"/>
    <lineage>
        <taxon>Eukaryota</taxon>
        <taxon>Viridiplantae</taxon>
        <taxon>Streptophyta</taxon>
        <taxon>Embryophyta</taxon>
        <taxon>Tracheophyta</taxon>
        <taxon>Spermatophyta</taxon>
        <taxon>Magnoliopsida</taxon>
        <taxon>eudicotyledons</taxon>
        <taxon>Gunneridae</taxon>
        <taxon>Pentapetalae</taxon>
        <taxon>asterids</taxon>
        <taxon>lamiids</taxon>
        <taxon>Boraginales</taxon>
        <taxon>Boraginaceae</taxon>
        <taxon>Boraginoideae</taxon>
        <taxon>Lithospermeae</taxon>
        <taxon>Lithospermum</taxon>
    </lineage>
</organism>
<gene>
    <name evidence="1" type="ORF">LIER_32536</name>
</gene>
<name>A0AAV3RU28_LITER</name>
<keyword evidence="2" id="KW-1185">Reference proteome</keyword>
<comment type="caution">
    <text evidence="1">The sequence shown here is derived from an EMBL/GenBank/DDBJ whole genome shotgun (WGS) entry which is preliminary data.</text>
</comment>
<reference evidence="1 2" key="1">
    <citation type="submission" date="2024-01" db="EMBL/GenBank/DDBJ databases">
        <title>The complete chloroplast genome sequence of Lithospermum erythrorhizon: insights into the phylogenetic relationship among Boraginaceae species and the maternal lineages of purple gromwells.</title>
        <authorList>
            <person name="Okada T."/>
            <person name="Watanabe K."/>
        </authorList>
    </citation>
    <scope>NUCLEOTIDE SEQUENCE [LARGE SCALE GENOMIC DNA]</scope>
</reference>
<dbReference type="AlphaFoldDB" id="A0AAV3RU28"/>
<evidence type="ECO:0000313" key="1">
    <source>
        <dbReference type="EMBL" id="GAA0185248.1"/>
    </source>
</evidence>
<dbReference type="Proteomes" id="UP001454036">
    <property type="component" value="Unassembled WGS sequence"/>
</dbReference>
<protein>
    <submittedName>
        <fullName evidence="1">Uncharacterized protein</fullName>
    </submittedName>
</protein>
<proteinExistence type="predicted"/>